<dbReference type="InterPro" id="IPR050523">
    <property type="entry name" value="AKR_Detox_Biosynth"/>
</dbReference>
<dbReference type="CDD" id="cd19094">
    <property type="entry name" value="AKR_Tas-like"/>
    <property type="match status" value="1"/>
</dbReference>
<evidence type="ECO:0000313" key="4">
    <source>
        <dbReference type="Proteomes" id="UP000281128"/>
    </source>
</evidence>
<dbReference type="EMBL" id="RAPE01000001">
    <property type="protein sequence ID" value="RKF16377.1"/>
    <property type="molecule type" value="Genomic_DNA"/>
</dbReference>
<name>A0A3A8AX50_9RHOB</name>
<comment type="caution">
    <text evidence="3">The sequence shown here is derived from an EMBL/GenBank/DDBJ whole genome shotgun (WGS) entry which is preliminary data.</text>
</comment>
<keyword evidence="4" id="KW-1185">Reference proteome</keyword>
<dbReference type="SUPFAM" id="SSF51430">
    <property type="entry name" value="NAD(P)-linked oxidoreductase"/>
    <property type="match status" value="1"/>
</dbReference>
<dbReference type="AlphaFoldDB" id="A0A3A8AX50"/>
<gene>
    <name evidence="3" type="ORF">D6850_02125</name>
</gene>
<dbReference type="InterPro" id="IPR023210">
    <property type="entry name" value="NADP_OxRdtase_dom"/>
</dbReference>
<reference evidence="3 4" key="1">
    <citation type="submission" date="2018-09" db="EMBL/GenBank/DDBJ databases">
        <title>Roseovarius spongiae sp. nov., isolated from a marine sponge.</title>
        <authorList>
            <person name="Zhuang L."/>
            <person name="Luo L."/>
        </authorList>
    </citation>
    <scope>NUCLEOTIDE SEQUENCE [LARGE SCALE GENOMIC DNA]</scope>
    <source>
        <strain evidence="3 4">HN-E21</strain>
    </source>
</reference>
<accession>A0A3A8AX50</accession>
<dbReference type="InterPro" id="IPR036812">
    <property type="entry name" value="NAD(P)_OxRdtase_dom_sf"/>
</dbReference>
<keyword evidence="1" id="KW-0560">Oxidoreductase</keyword>
<evidence type="ECO:0000313" key="3">
    <source>
        <dbReference type="EMBL" id="RKF16377.1"/>
    </source>
</evidence>
<dbReference type="PANTHER" id="PTHR43364:SF4">
    <property type="entry name" value="NAD(P)-LINKED OXIDOREDUCTASE SUPERFAMILY PROTEIN"/>
    <property type="match status" value="1"/>
</dbReference>
<dbReference type="Pfam" id="PF00248">
    <property type="entry name" value="Aldo_ket_red"/>
    <property type="match status" value="1"/>
</dbReference>
<feature type="domain" description="NADP-dependent oxidoreductase" evidence="2">
    <location>
        <begin position="15"/>
        <end position="339"/>
    </location>
</feature>
<dbReference type="GO" id="GO:0016491">
    <property type="term" value="F:oxidoreductase activity"/>
    <property type="evidence" value="ECO:0007669"/>
    <property type="project" value="UniProtKB-KW"/>
</dbReference>
<dbReference type="OrthoDB" id="9803483at2"/>
<evidence type="ECO:0000256" key="1">
    <source>
        <dbReference type="ARBA" id="ARBA00023002"/>
    </source>
</evidence>
<dbReference type="RefSeq" id="WP_121163412.1">
    <property type="nucleotide sequence ID" value="NZ_RAPE01000001.1"/>
</dbReference>
<organism evidence="3 4">
    <name type="scientific">Roseovarius spongiae</name>
    <dbReference type="NCBI Taxonomy" id="2320272"/>
    <lineage>
        <taxon>Bacteria</taxon>
        <taxon>Pseudomonadati</taxon>
        <taxon>Pseudomonadota</taxon>
        <taxon>Alphaproteobacteria</taxon>
        <taxon>Rhodobacterales</taxon>
        <taxon>Roseobacteraceae</taxon>
        <taxon>Roseovarius</taxon>
    </lineage>
</organism>
<protein>
    <submittedName>
        <fullName evidence="3">Aldo/keto reductase</fullName>
    </submittedName>
</protein>
<dbReference type="PANTHER" id="PTHR43364">
    <property type="entry name" value="NADH-SPECIFIC METHYLGLYOXAL REDUCTASE-RELATED"/>
    <property type="match status" value="1"/>
</dbReference>
<proteinExistence type="predicted"/>
<sequence length="347" mass="37860">MKMNPLGRTGLRVSELCLGSMTWGTQNSEAEGHAQIDRALDAGVNFIDTAEMYPVNPKSAETQGRTEEVIGSWFARTGRRDDVILATKISGEGYQVVRDGAPISPATIRAAVEGSLKRLRTDHIDLYQLHWPNRGSYMFRQNWTYDPSGQNTARVLADMEDTLGALEREVERGTIRHVGLSNESAWGTAQWLRLAEAGRGPRMASLQNEYSLLCRLYDTDLAELSVHEDVGLLAFSPLAAGLLTGKYQGGAVPPGSRMTYVADLGGRVTKRMPDAVQAYLDIAARHGLDPVQMALAWVAQRPFTASVIFGATSPAQLDLALGAADVTLPDEVLRDIDAAHRAHPMPY</sequence>
<evidence type="ECO:0000259" key="2">
    <source>
        <dbReference type="Pfam" id="PF00248"/>
    </source>
</evidence>
<dbReference type="Proteomes" id="UP000281128">
    <property type="component" value="Unassembled WGS sequence"/>
</dbReference>
<dbReference type="Gene3D" id="3.20.20.100">
    <property type="entry name" value="NADP-dependent oxidoreductase domain"/>
    <property type="match status" value="1"/>
</dbReference>